<feature type="transmembrane region" description="Helical" evidence="2">
    <location>
        <begin position="182"/>
        <end position="201"/>
    </location>
</feature>
<name>A0A832MM18_UNCEI</name>
<comment type="caution">
    <text evidence="3">The sequence shown here is derived from an EMBL/GenBank/DDBJ whole genome shotgun (WGS) entry which is preliminary data.</text>
</comment>
<dbReference type="Pfam" id="PF16983">
    <property type="entry name" value="MFS_MOT1"/>
    <property type="match status" value="2"/>
</dbReference>
<dbReference type="EMBL" id="DSQF01000017">
    <property type="protein sequence ID" value="HGZ43356.1"/>
    <property type="molecule type" value="Genomic_DNA"/>
</dbReference>
<sequence length="410" mass="41505">MPAHGEPPGAARGAARSSGRPPWVRFDRNELAGSFGDIGTDLPLIVGIVLATGLDAGGVFAVFGLLQVATGLVYGLPMPVQPLKAMAVLVIAQRIAGPVLLGAGLAIGLVMLALAASGALDWLARRIPLSVVRGVQFGLGLSLASLALRDYLPAMGAPGFALASGGLLAMLALWGSRRVPPGLVVIGLGATWALVTGLPVGRMVGGFGLTLPAFHVPRLEDVLAGAVALALPQLPLSLSNSVIATERTVRDLFPERAVSARRIGLTYGVVNVVAPFLGGIPACHGCGGIAGHHAFGARTGGSVVIYGTLYLVLGLFMSAPLHDVLGLFPKPVLGVVLLFEALALMALVRDQAGTPRDLAIALLVGVVALAAPQGFVAGLLLGTLVHYGFPRFGAAGDADRDAPGGPPAAV</sequence>
<feature type="region of interest" description="Disordered" evidence="1">
    <location>
        <begin position="1"/>
        <end position="21"/>
    </location>
</feature>
<protein>
    <submittedName>
        <fullName evidence="3">Transporter</fullName>
    </submittedName>
</protein>
<dbReference type="AlphaFoldDB" id="A0A832MM18"/>
<keyword evidence="2" id="KW-1133">Transmembrane helix</keyword>
<accession>A0A832MM18</accession>
<feature type="transmembrane region" description="Helical" evidence="2">
    <location>
        <begin position="155"/>
        <end position="176"/>
    </location>
</feature>
<organism evidence="3">
    <name type="scientific">Eiseniibacteriota bacterium</name>
    <dbReference type="NCBI Taxonomy" id="2212470"/>
    <lineage>
        <taxon>Bacteria</taxon>
        <taxon>Candidatus Eiseniibacteriota</taxon>
    </lineage>
</organism>
<dbReference type="PANTHER" id="PTHR31970:SF9">
    <property type="entry name" value="MOLYBDATE TRANSPORTER 2"/>
    <property type="match status" value="1"/>
</dbReference>
<keyword evidence="2" id="KW-0812">Transmembrane</keyword>
<dbReference type="PANTHER" id="PTHR31970">
    <property type="match status" value="1"/>
</dbReference>
<proteinExistence type="predicted"/>
<dbReference type="InterPro" id="IPR031563">
    <property type="entry name" value="MOT1/MOT2"/>
</dbReference>
<reference evidence="3" key="1">
    <citation type="journal article" date="2020" name="mSystems">
        <title>Genome- and Community-Level Interaction Insights into Carbon Utilization and Element Cycling Functions of Hydrothermarchaeota in Hydrothermal Sediment.</title>
        <authorList>
            <person name="Zhou Z."/>
            <person name="Liu Y."/>
            <person name="Xu W."/>
            <person name="Pan J."/>
            <person name="Luo Z.H."/>
            <person name="Li M."/>
        </authorList>
    </citation>
    <scope>NUCLEOTIDE SEQUENCE [LARGE SCALE GENOMIC DNA]</scope>
    <source>
        <strain evidence="3">SpSt-381</strain>
    </source>
</reference>
<dbReference type="GO" id="GO:0015098">
    <property type="term" value="F:molybdate ion transmembrane transporter activity"/>
    <property type="evidence" value="ECO:0007669"/>
    <property type="project" value="InterPro"/>
</dbReference>
<feature type="transmembrane region" description="Helical" evidence="2">
    <location>
        <begin position="95"/>
        <end position="115"/>
    </location>
</feature>
<evidence type="ECO:0000313" key="3">
    <source>
        <dbReference type="EMBL" id="HGZ43356.1"/>
    </source>
</evidence>
<feature type="transmembrane region" description="Helical" evidence="2">
    <location>
        <begin position="44"/>
        <end position="74"/>
    </location>
</feature>
<evidence type="ECO:0000256" key="1">
    <source>
        <dbReference type="SAM" id="MobiDB-lite"/>
    </source>
</evidence>
<feature type="transmembrane region" description="Helical" evidence="2">
    <location>
        <begin position="303"/>
        <end position="321"/>
    </location>
</feature>
<feature type="compositionally biased region" description="Low complexity" evidence="1">
    <location>
        <begin position="7"/>
        <end position="21"/>
    </location>
</feature>
<feature type="transmembrane region" description="Helical" evidence="2">
    <location>
        <begin position="327"/>
        <end position="348"/>
    </location>
</feature>
<feature type="transmembrane region" description="Helical" evidence="2">
    <location>
        <begin position="360"/>
        <end position="381"/>
    </location>
</feature>
<keyword evidence="2" id="KW-0472">Membrane</keyword>
<gene>
    <name evidence="3" type="ORF">ENR23_08025</name>
</gene>
<evidence type="ECO:0000256" key="2">
    <source>
        <dbReference type="SAM" id="Phobius"/>
    </source>
</evidence>